<accession>A0ABV6WY00</accession>
<evidence type="ECO:0000313" key="5">
    <source>
        <dbReference type="Proteomes" id="UP001592530"/>
    </source>
</evidence>
<keyword evidence="3" id="KW-0472">Membrane</keyword>
<evidence type="ECO:0000313" key="4">
    <source>
        <dbReference type="EMBL" id="MFC1430898.1"/>
    </source>
</evidence>
<dbReference type="Pfam" id="PF04203">
    <property type="entry name" value="Sortase"/>
    <property type="match status" value="1"/>
</dbReference>
<feature type="compositionally biased region" description="Pro residues" evidence="2">
    <location>
        <begin position="1"/>
        <end position="29"/>
    </location>
</feature>
<sequence>MTLTAAPPPPVQPVPAPTVPPPPSRPGPSPSRGLDAAGVYGAALSIVAALVLGLLVDIGPIGDLRHARDRETGYAALRLDLADGTAPVGQTDTNGTLLQLGRPVALLRIPQLGLREVVREGTTSGVLEQGPGHRRDTPMPGQAGTSVLMGRQSGFGGPFGHIGELRPAETFSLVTGQGTQTYRVLDVRRAGDPVPAAPAPGRGRMVLITASGPAFMPTGTLMVDADLISTVRPAPNRPLGADSISRAEGLMRTDPSAWTALVLWGEGLLLAAVLLALARVRWGRWQAWIVGVPVLLALGLAVSDQVARLLPNLI</sequence>
<dbReference type="InterPro" id="IPR005754">
    <property type="entry name" value="Sortase"/>
</dbReference>
<evidence type="ECO:0000256" key="3">
    <source>
        <dbReference type="SAM" id="Phobius"/>
    </source>
</evidence>
<protein>
    <submittedName>
        <fullName evidence="4">Sortase</fullName>
    </submittedName>
</protein>
<evidence type="ECO:0000256" key="1">
    <source>
        <dbReference type="ARBA" id="ARBA00022801"/>
    </source>
</evidence>
<dbReference type="RefSeq" id="WP_380550888.1">
    <property type="nucleotide sequence ID" value="NZ_JBHEZY010000003.1"/>
</dbReference>
<proteinExistence type="predicted"/>
<dbReference type="EMBL" id="JBHEZY010000003">
    <property type="protein sequence ID" value="MFC1430898.1"/>
    <property type="molecule type" value="Genomic_DNA"/>
</dbReference>
<dbReference type="SUPFAM" id="SSF63817">
    <property type="entry name" value="Sortase"/>
    <property type="match status" value="1"/>
</dbReference>
<dbReference type="Proteomes" id="UP001592530">
    <property type="component" value="Unassembled WGS sequence"/>
</dbReference>
<feature type="region of interest" description="Disordered" evidence="2">
    <location>
        <begin position="1"/>
        <end position="33"/>
    </location>
</feature>
<comment type="caution">
    <text evidence="4">The sequence shown here is derived from an EMBL/GenBank/DDBJ whole genome shotgun (WGS) entry which is preliminary data.</text>
</comment>
<evidence type="ECO:0000256" key="2">
    <source>
        <dbReference type="SAM" id="MobiDB-lite"/>
    </source>
</evidence>
<organism evidence="4 5">
    <name type="scientific">Streptacidiphilus alkalitolerans</name>
    <dbReference type="NCBI Taxonomy" id="3342712"/>
    <lineage>
        <taxon>Bacteria</taxon>
        <taxon>Bacillati</taxon>
        <taxon>Actinomycetota</taxon>
        <taxon>Actinomycetes</taxon>
        <taxon>Kitasatosporales</taxon>
        <taxon>Streptomycetaceae</taxon>
        <taxon>Streptacidiphilus</taxon>
    </lineage>
</organism>
<reference evidence="4 5" key="1">
    <citation type="submission" date="2024-09" db="EMBL/GenBank/DDBJ databases">
        <authorList>
            <person name="Lee S.D."/>
        </authorList>
    </citation>
    <scope>NUCLEOTIDE SEQUENCE [LARGE SCALE GENOMIC DNA]</scope>
    <source>
        <strain evidence="4 5">N1-3</strain>
    </source>
</reference>
<dbReference type="InterPro" id="IPR023365">
    <property type="entry name" value="Sortase_dom-sf"/>
</dbReference>
<keyword evidence="3" id="KW-0812">Transmembrane</keyword>
<feature type="transmembrane region" description="Helical" evidence="3">
    <location>
        <begin position="285"/>
        <end position="303"/>
    </location>
</feature>
<name>A0ABV6WY00_9ACTN</name>
<feature type="transmembrane region" description="Helical" evidence="3">
    <location>
        <begin position="256"/>
        <end position="279"/>
    </location>
</feature>
<keyword evidence="3" id="KW-1133">Transmembrane helix</keyword>
<gene>
    <name evidence="4" type="ORF">ACEZDB_09530</name>
</gene>
<dbReference type="Gene3D" id="2.40.260.10">
    <property type="entry name" value="Sortase"/>
    <property type="match status" value="1"/>
</dbReference>
<keyword evidence="1" id="KW-0378">Hydrolase</keyword>